<reference evidence="1 2" key="1">
    <citation type="journal article" date="2015" name="Parasit. Vectors">
        <title>Draft genome of the scabies mite.</title>
        <authorList>
            <person name="Rider S.D.Jr."/>
            <person name="Morgan M.S."/>
            <person name="Arlian L.G."/>
        </authorList>
    </citation>
    <scope>NUCLEOTIDE SEQUENCE [LARGE SCALE GENOMIC DNA]</scope>
    <source>
        <strain evidence="1">Arlian Lab</strain>
    </source>
</reference>
<sequence>MKLKQLQNDWLICTKDEKIVLVDDENKLIYLDGFSKLCGYANSYQTRRFLFFDGKNDLTKFFEEIYQSIHDETANNFNNSLMTNIYDLEEDFLETDKRSSQTLSQISEAVNMRAKRYRKRVQALEEENQSLKKRLEDEEIDDEVLEQHYQSKLLRLEEENQQLKSLIKFEDEQDLEKTKKLESKIDELVQNNHRLQQFLDFLERQIIMGQEIENSLDYSRKIYDSRNRHKLDSLMMDDSREKNQYNLIRQKINQLMHENEELKSKIALYRWTDSGKFSQNTDGTQSEEKKLKQMKIRLKIMEKKLSTFNENNEKLKQINRQLNDSNNKLKGKLYEANLHQIKNSLDKEPFIEKENFISKATHSNKKNEHKENLKSAASISERIKETYQWLSKQFTLNNGDWAKAEMPKIFELGSELVKSTTNKMQVLTEILSEGKLSSVNKQSDYLVDYLTDNINKFSNIIDKSLRSVLNEMKENLQYINQNKDSLEKNRMEQDQLRHLDDLHMNMDSDSLREEHSMIKKKQSRKRFRKITDKEMLKIKSNSNWLINRSKLREDARLSKLSAMQATAKNSNAWLMRRAKAREKYRNEQSDKK</sequence>
<evidence type="ECO:0000313" key="2">
    <source>
        <dbReference type="Proteomes" id="UP000616769"/>
    </source>
</evidence>
<accession>A0A132AIE6</accession>
<dbReference type="VEuPathDB" id="VectorBase:SSCA007785"/>
<comment type="caution">
    <text evidence="1">The sequence shown here is derived from an EMBL/GenBank/DDBJ whole genome shotgun (WGS) entry which is preliminary data.</text>
</comment>
<evidence type="ECO:0000313" key="1">
    <source>
        <dbReference type="EMBL" id="KPM10335.1"/>
    </source>
</evidence>
<dbReference type="Proteomes" id="UP000616769">
    <property type="component" value="Unassembled WGS sequence"/>
</dbReference>
<proteinExistence type="predicted"/>
<protein>
    <submittedName>
        <fullName evidence="1">Uncharacterized protein</fullName>
    </submittedName>
</protein>
<dbReference type="AlphaFoldDB" id="A0A132AIE6"/>
<gene>
    <name evidence="1" type="ORF">QR98_0088890</name>
</gene>
<organism evidence="1 2">
    <name type="scientific">Sarcoptes scabiei</name>
    <name type="common">Itch mite</name>
    <name type="synonym">Acarus scabiei</name>
    <dbReference type="NCBI Taxonomy" id="52283"/>
    <lineage>
        <taxon>Eukaryota</taxon>
        <taxon>Metazoa</taxon>
        <taxon>Ecdysozoa</taxon>
        <taxon>Arthropoda</taxon>
        <taxon>Chelicerata</taxon>
        <taxon>Arachnida</taxon>
        <taxon>Acari</taxon>
        <taxon>Acariformes</taxon>
        <taxon>Sarcoptiformes</taxon>
        <taxon>Astigmata</taxon>
        <taxon>Psoroptidia</taxon>
        <taxon>Sarcoptoidea</taxon>
        <taxon>Sarcoptidae</taxon>
        <taxon>Sarcoptinae</taxon>
        <taxon>Sarcoptes</taxon>
    </lineage>
</organism>
<dbReference type="EMBL" id="JXLN01014964">
    <property type="protein sequence ID" value="KPM10335.1"/>
    <property type="molecule type" value="Genomic_DNA"/>
</dbReference>
<dbReference type="OrthoDB" id="6516685at2759"/>
<name>A0A132AIE6_SARSC</name>